<organism evidence="1 2">
    <name type="scientific">Antricoccus suffuscus</name>
    <dbReference type="NCBI Taxonomy" id="1629062"/>
    <lineage>
        <taxon>Bacteria</taxon>
        <taxon>Bacillati</taxon>
        <taxon>Actinomycetota</taxon>
        <taxon>Actinomycetes</taxon>
        <taxon>Geodermatophilales</taxon>
        <taxon>Antricoccaceae</taxon>
        <taxon>Antricoccus</taxon>
    </lineage>
</organism>
<accession>A0A2T1A3Y1</accession>
<evidence type="ECO:0000313" key="2">
    <source>
        <dbReference type="Proteomes" id="UP000237752"/>
    </source>
</evidence>
<dbReference type="Proteomes" id="UP000237752">
    <property type="component" value="Unassembled WGS sequence"/>
</dbReference>
<protein>
    <submittedName>
        <fullName evidence="1">Uncharacterized protein</fullName>
    </submittedName>
</protein>
<proteinExistence type="predicted"/>
<name>A0A2T1A3Y1_9ACTN</name>
<comment type="caution">
    <text evidence="1">The sequence shown here is derived from an EMBL/GenBank/DDBJ whole genome shotgun (WGS) entry which is preliminary data.</text>
</comment>
<dbReference type="AlphaFoldDB" id="A0A2T1A3Y1"/>
<dbReference type="EMBL" id="PVUE01000002">
    <property type="protein sequence ID" value="PRZ43322.1"/>
    <property type="molecule type" value="Genomic_DNA"/>
</dbReference>
<gene>
    <name evidence="1" type="ORF">CLV47_1027</name>
</gene>
<reference evidence="1 2" key="1">
    <citation type="submission" date="2018-03" db="EMBL/GenBank/DDBJ databases">
        <title>Genomic Encyclopedia of Archaeal and Bacterial Type Strains, Phase II (KMG-II): from individual species to whole genera.</title>
        <authorList>
            <person name="Goeker M."/>
        </authorList>
    </citation>
    <scope>NUCLEOTIDE SEQUENCE [LARGE SCALE GENOMIC DNA]</scope>
    <source>
        <strain evidence="1 2">DSM 100065</strain>
    </source>
</reference>
<evidence type="ECO:0000313" key="1">
    <source>
        <dbReference type="EMBL" id="PRZ43322.1"/>
    </source>
</evidence>
<keyword evidence="2" id="KW-1185">Reference proteome</keyword>
<sequence length="335" mass="33743">MYAYDLDMNRAGISLSAVCVISGLLLVAGCSGGGDLSTRGTSNTGGGSGATRSGSTADNSTLHLALSRFDSSLAAKDLFASFGDTAALSVLAAKETETWKLLALSGSIDAFATGPKQAATIGADLSAAEYSISIGQPPGRLTLVAGGQDADTITSAAKKAGYEGAGVLSQKLDLENPLTVTVAQVEPKGDDLVVGGPGAKLESVDPDGESLTDLDEVAAVVECLGDVVAAQIAPNSENIDLLGVGVRSVDRGAQSVMCVKPKSPAEAKGIATDVADALKNGTMSNGQPYTKFFENVDVVAAGGVVKMTADNTANGQANTILQMVLSRDLPALPGY</sequence>